<proteinExistence type="predicted"/>
<evidence type="ECO:0000313" key="2">
    <source>
        <dbReference type="Proteomes" id="UP000433493"/>
    </source>
</evidence>
<keyword evidence="2" id="KW-1185">Reference proteome</keyword>
<dbReference type="EMBL" id="WBKB01000009">
    <property type="protein sequence ID" value="KAB1641383.1"/>
    <property type="molecule type" value="Genomic_DNA"/>
</dbReference>
<organism evidence="1 2">
    <name type="scientific">Gulosibacter chungangensis</name>
    <dbReference type="NCBI Taxonomy" id="979746"/>
    <lineage>
        <taxon>Bacteria</taxon>
        <taxon>Bacillati</taxon>
        <taxon>Actinomycetota</taxon>
        <taxon>Actinomycetes</taxon>
        <taxon>Micrococcales</taxon>
        <taxon>Microbacteriaceae</taxon>
        <taxon>Gulosibacter</taxon>
    </lineage>
</organism>
<dbReference type="OrthoDB" id="5124134at2"/>
<name>A0A7J5BAL6_9MICO</name>
<accession>A0A7J5BAL6</accession>
<dbReference type="AlphaFoldDB" id="A0A7J5BAL6"/>
<dbReference type="Proteomes" id="UP000433493">
    <property type="component" value="Unassembled WGS sequence"/>
</dbReference>
<protein>
    <submittedName>
        <fullName evidence="1">Uncharacterized protein</fullName>
    </submittedName>
</protein>
<evidence type="ECO:0000313" key="1">
    <source>
        <dbReference type="EMBL" id="KAB1641383.1"/>
    </source>
</evidence>
<comment type="caution">
    <text evidence="1">The sequence shown here is derived from an EMBL/GenBank/DDBJ whole genome shotgun (WGS) entry which is preliminary data.</text>
</comment>
<gene>
    <name evidence="1" type="ORF">F8O05_12390</name>
</gene>
<sequence length="177" mass="18646">MPRKRKNPQKSGPLPVPVTLPLVVAAVQEDGSITVTVDGVMLMQGPIARDALGRVLSAIAEDKRSPIRAEVHEADGRVFADIITPLPLRSRFAPPPATSAVPPPVPAVQYPPLVEVSGQGFVPGEDVAVLVIVAHTSAAGNGLARAILEQERLPDDVRDVLLFGEVSGTIVRQGVRP</sequence>
<reference evidence="1 2" key="1">
    <citation type="submission" date="2019-09" db="EMBL/GenBank/DDBJ databases">
        <title>Phylogeny of genus Pseudoclavibacter and closely related genus.</title>
        <authorList>
            <person name="Li Y."/>
        </authorList>
    </citation>
    <scope>NUCLEOTIDE SEQUENCE [LARGE SCALE GENOMIC DNA]</scope>
    <source>
        <strain evidence="1 2">KCTC 13959</strain>
    </source>
</reference>